<reference evidence="2 3" key="1">
    <citation type="submission" date="2014-06" db="EMBL/GenBank/DDBJ databases">
        <authorList>
            <person name="Swart Estienne"/>
        </authorList>
    </citation>
    <scope>NUCLEOTIDE SEQUENCE [LARGE SCALE GENOMIC DNA]</scope>
    <source>
        <strain evidence="2 3">130c</strain>
    </source>
</reference>
<dbReference type="EMBL" id="CCKQ01001217">
    <property type="protein sequence ID" value="CDW72322.1"/>
    <property type="molecule type" value="Genomic_DNA"/>
</dbReference>
<name>A0A077ZR10_STYLE</name>
<protein>
    <submittedName>
        <fullName evidence="2">Uncharacterized protein</fullName>
    </submittedName>
</protein>
<evidence type="ECO:0000313" key="3">
    <source>
        <dbReference type="Proteomes" id="UP000039865"/>
    </source>
</evidence>
<dbReference type="InParanoid" id="A0A077ZR10"/>
<dbReference type="AlphaFoldDB" id="A0A077ZR10"/>
<evidence type="ECO:0000313" key="2">
    <source>
        <dbReference type="EMBL" id="CDW72322.1"/>
    </source>
</evidence>
<evidence type="ECO:0000256" key="1">
    <source>
        <dbReference type="SAM" id="MobiDB-lite"/>
    </source>
</evidence>
<accession>A0A077ZR10</accession>
<gene>
    <name evidence="2" type="primary">Contig17643.g18764</name>
    <name evidence="2" type="ORF">STYLEM_1281</name>
</gene>
<keyword evidence="3" id="KW-1185">Reference proteome</keyword>
<dbReference type="Proteomes" id="UP000039865">
    <property type="component" value="Unassembled WGS sequence"/>
</dbReference>
<proteinExistence type="predicted"/>
<feature type="region of interest" description="Disordered" evidence="1">
    <location>
        <begin position="52"/>
        <end position="77"/>
    </location>
</feature>
<sequence>MIAQKYIFISAVLTTFLGTSFSISMKADTNRRVFTQSSSLIKKILASQIRQDDDGQNNSTQFNSTGEYYSTEENNSTGEYNYTDASADSYNYCPYGNYNLTEDEQSTFDSLVEYAWQVVTSLSADFDMDKEEFRAAGEQGLQQLCYQYQFEWFVNQTYEELNRMSQGYYYQNYTQEDDNQTYYQTWVPSEQDLKKIDQLVSKYVVELVLIKQKEVQQIAEAYTNYTTNPEDFERNYQELERYVNRIIAELNGDYSYSYSNNYYAQSQKNTTKPQPHHPKRKAKAQLTNFWDHHSQE</sequence>
<organism evidence="2 3">
    <name type="scientific">Stylonychia lemnae</name>
    <name type="common">Ciliate</name>
    <dbReference type="NCBI Taxonomy" id="5949"/>
    <lineage>
        <taxon>Eukaryota</taxon>
        <taxon>Sar</taxon>
        <taxon>Alveolata</taxon>
        <taxon>Ciliophora</taxon>
        <taxon>Intramacronucleata</taxon>
        <taxon>Spirotrichea</taxon>
        <taxon>Stichotrichia</taxon>
        <taxon>Sporadotrichida</taxon>
        <taxon>Oxytrichidae</taxon>
        <taxon>Stylonychinae</taxon>
        <taxon>Stylonychia</taxon>
    </lineage>
</organism>
<feature type="compositionally biased region" description="Polar residues" evidence="1">
    <location>
        <begin position="56"/>
        <end position="77"/>
    </location>
</feature>